<evidence type="ECO:0000256" key="10">
    <source>
        <dbReference type="SAM" id="Phobius"/>
    </source>
</evidence>
<proteinExistence type="evidence at transcript level"/>
<evidence type="ECO:0000256" key="4">
    <source>
        <dbReference type="ARBA" id="ARBA00022723"/>
    </source>
</evidence>
<keyword evidence="4 8" id="KW-0479">Metal-binding</keyword>
<dbReference type="CDD" id="cd20628">
    <property type="entry name" value="CYP4"/>
    <property type="match status" value="1"/>
</dbReference>
<reference evidence="11" key="1">
    <citation type="submission" date="2023-03" db="EMBL/GenBank/DDBJ databases">
        <title>Sublethal effects of Halofenozide on larval development and detoxification in the brassica leaf beetle Phaedon brassicae (Coleoptera: Chrysomelidae).</title>
        <authorList>
            <person name="Zhang W."/>
        </authorList>
    </citation>
    <scope>NUCLEOTIDE SEQUENCE</scope>
    <source>
        <strain evidence="11">JXAU</strain>
    </source>
</reference>
<dbReference type="InterPro" id="IPR002401">
    <property type="entry name" value="Cyt_P450_E_grp-I"/>
</dbReference>
<feature type="transmembrane region" description="Helical" evidence="10">
    <location>
        <begin position="6"/>
        <end position="22"/>
    </location>
</feature>
<dbReference type="Gene3D" id="1.10.630.10">
    <property type="entry name" value="Cytochrome P450"/>
    <property type="match status" value="1"/>
</dbReference>
<evidence type="ECO:0000256" key="2">
    <source>
        <dbReference type="ARBA" id="ARBA00010617"/>
    </source>
</evidence>
<dbReference type="InterPro" id="IPR050196">
    <property type="entry name" value="Cytochrome_P450_Monoox"/>
</dbReference>
<dbReference type="PANTHER" id="PTHR24291">
    <property type="entry name" value="CYTOCHROME P450 FAMILY 4"/>
    <property type="match status" value="1"/>
</dbReference>
<dbReference type="PROSITE" id="PS00086">
    <property type="entry name" value="CYTOCHROME_P450"/>
    <property type="match status" value="1"/>
</dbReference>
<evidence type="ECO:0000256" key="9">
    <source>
        <dbReference type="RuleBase" id="RU000461"/>
    </source>
</evidence>
<comment type="cofactor">
    <cofactor evidence="1 8">
        <name>heme</name>
        <dbReference type="ChEBI" id="CHEBI:30413"/>
    </cofactor>
</comment>
<comment type="similarity">
    <text evidence="2 9">Belongs to the cytochrome P450 family.</text>
</comment>
<evidence type="ECO:0000256" key="3">
    <source>
        <dbReference type="ARBA" id="ARBA00022617"/>
    </source>
</evidence>
<keyword evidence="10" id="KW-0812">Transmembrane</keyword>
<dbReference type="AlphaFoldDB" id="A0A9Y1PN10"/>
<evidence type="ECO:0000256" key="5">
    <source>
        <dbReference type="ARBA" id="ARBA00023002"/>
    </source>
</evidence>
<dbReference type="PANTHER" id="PTHR24291:SF187">
    <property type="entry name" value="CYTOCHROME P450 4AE1-RELATED"/>
    <property type="match status" value="1"/>
</dbReference>
<evidence type="ECO:0000256" key="1">
    <source>
        <dbReference type="ARBA" id="ARBA00001971"/>
    </source>
</evidence>
<keyword evidence="10" id="KW-1133">Transmembrane helix</keyword>
<evidence type="ECO:0000313" key="11">
    <source>
        <dbReference type="EMBL" id="WET52695.1"/>
    </source>
</evidence>
<dbReference type="Pfam" id="PF00067">
    <property type="entry name" value="p450"/>
    <property type="match status" value="1"/>
</dbReference>
<dbReference type="InterPro" id="IPR036396">
    <property type="entry name" value="Cyt_P450_sf"/>
</dbReference>
<dbReference type="GO" id="GO:0016705">
    <property type="term" value="F:oxidoreductase activity, acting on paired donors, with incorporation or reduction of molecular oxygen"/>
    <property type="evidence" value="ECO:0007669"/>
    <property type="project" value="InterPro"/>
</dbReference>
<dbReference type="InterPro" id="IPR001128">
    <property type="entry name" value="Cyt_P450"/>
</dbReference>
<dbReference type="EMBL" id="OQ675201">
    <property type="protein sequence ID" value="WET52695.1"/>
    <property type="molecule type" value="mRNA"/>
</dbReference>
<protein>
    <submittedName>
        <fullName evidence="11">Cytochrome P450</fullName>
    </submittedName>
</protein>
<evidence type="ECO:0000256" key="7">
    <source>
        <dbReference type="ARBA" id="ARBA00023033"/>
    </source>
</evidence>
<keyword evidence="6 8" id="KW-0408">Iron</keyword>
<name>A0A9Y1PN10_9CUCU</name>
<sequence length="498" mass="57418">MGVLLVTFLIGGLVTLISYWWYKDKLQREKLAWIPRVPGLPIIGNIMEFTDSTVFVPILLEHASKNDGLCYIDLFNRKLIVATNYDFLQFVLTSMNILDKSFEYKFFHKWLGMGLLNAREQRWKKSRKMLTPAFHFSILEQFVDIFDNNSSIMCELLQKEAIDSESVLNIFPYVAMSTLDIICESAMRVPIGAQKNHRSDYVFAVKDMCRIVVERVFSPIKMFDTLYPLTKDYYKEKRNLEIIHSRTLSVIRQRKKELEKEAVEGRGDYGGKKKMAFLDLLLQSTIDGRPLTEEEIRAEVDTFMFEGHDTTSAAISFTLYCLSEHEDVQRKAIEEQHRIFGKDKDRSVTHRELLDMKYLELVIKESLRIYPSVPFVGRLSDKDVKYKDGKIIPAGVGVLILISCVNLDPKIFPDPHKFDPSRFEHPDKIPPYSYLPFSAGSRNCIGQKFAILEMKAVISKVLRNFVLLPAGEAPIICAETILNSKNGVKVRLGKREWI</sequence>
<evidence type="ECO:0000256" key="8">
    <source>
        <dbReference type="PIRSR" id="PIRSR602401-1"/>
    </source>
</evidence>
<dbReference type="GO" id="GO:0005506">
    <property type="term" value="F:iron ion binding"/>
    <property type="evidence" value="ECO:0007669"/>
    <property type="project" value="InterPro"/>
</dbReference>
<dbReference type="GO" id="GO:0004497">
    <property type="term" value="F:monooxygenase activity"/>
    <property type="evidence" value="ECO:0007669"/>
    <property type="project" value="UniProtKB-KW"/>
</dbReference>
<keyword evidence="10" id="KW-0472">Membrane</keyword>
<accession>A0A9Y1PN10</accession>
<dbReference type="PRINTS" id="PR00463">
    <property type="entry name" value="EP450I"/>
</dbReference>
<dbReference type="InterPro" id="IPR017972">
    <property type="entry name" value="Cyt_P450_CS"/>
</dbReference>
<dbReference type="SUPFAM" id="SSF48264">
    <property type="entry name" value="Cytochrome P450"/>
    <property type="match status" value="1"/>
</dbReference>
<feature type="binding site" description="axial binding residue" evidence="8">
    <location>
        <position position="444"/>
    </location>
    <ligand>
        <name>heme</name>
        <dbReference type="ChEBI" id="CHEBI:30413"/>
    </ligand>
    <ligandPart>
        <name>Fe</name>
        <dbReference type="ChEBI" id="CHEBI:18248"/>
    </ligandPart>
</feature>
<keyword evidence="5 9" id="KW-0560">Oxidoreductase</keyword>
<keyword evidence="3 8" id="KW-0349">Heme</keyword>
<organism evidence="11">
    <name type="scientific">Phaedon brassicae</name>
    <name type="common">daikon leaf beetle</name>
    <dbReference type="NCBI Taxonomy" id="154011"/>
    <lineage>
        <taxon>Eukaryota</taxon>
        <taxon>Metazoa</taxon>
        <taxon>Ecdysozoa</taxon>
        <taxon>Arthropoda</taxon>
        <taxon>Hexapoda</taxon>
        <taxon>Insecta</taxon>
        <taxon>Pterygota</taxon>
        <taxon>Neoptera</taxon>
        <taxon>Endopterygota</taxon>
        <taxon>Coleoptera</taxon>
        <taxon>Polyphaga</taxon>
        <taxon>Cucujiformia</taxon>
        <taxon>Chrysomeloidea</taxon>
        <taxon>Chrysomelidae</taxon>
        <taxon>Chrysomelinae</taxon>
        <taxon>Chrysomelini</taxon>
        <taxon>Phaedon</taxon>
    </lineage>
</organism>
<evidence type="ECO:0000256" key="6">
    <source>
        <dbReference type="ARBA" id="ARBA00023004"/>
    </source>
</evidence>
<keyword evidence="7 9" id="KW-0503">Monooxygenase</keyword>
<dbReference type="GO" id="GO:0020037">
    <property type="term" value="F:heme binding"/>
    <property type="evidence" value="ECO:0007669"/>
    <property type="project" value="InterPro"/>
</dbReference>
<dbReference type="PRINTS" id="PR00385">
    <property type="entry name" value="P450"/>
</dbReference>